<name>A0A6S6SDT6_9BACT</name>
<dbReference type="InterPro" id="IPR058240">
    <property type="entry name" value="rSAM_sf"/>
</dbReference>
<protein>
    <submittedName>
        <fullName evidence="1">Uncharacterized protein</fullName>
    </submittedName>
</protein>
<organism evidence="1">
    <name type="scientific">uncultured Sulfurovum sp</name>
    <dbReference type="NCBI Taxonomy" id="269237"/>
    <lineage>
        <taxon>Bacteria</taxon>
        <taxon>Pseudomonadati</taxon>
        <taxon>Campylobacterota</taxon>
        <taxon>Epsilonproteobacteria</taxon>
        <taxon>Campylobacterales</taxon>
        <taxon>Sulfurovaceae</taxon>
        <taxon>Sulfurovum</taxon>
        <taxon>environmental samples</taxon>
    </lineage>
</organism>
<dbReference type="InterPro" id="IPR013785">
    <property type="entry name" value="Aldolase_TIM"/>
</dbReference>
<gene>
    <name evidence="1" type="ORF">HELGO_WM10730</name>
</gene>
<dbReference type="SUPFAM" id="SSF102114">
    <property type="entry name" value="Radical SAM enzymes"/>
    <property type="match status" value="1"/>
</dbReference>
<dbReference type="EMBL" id="CACVAU010000008">
    <property type="protein sequence ID" value="CAA6802879.1"/>
    <property type="molecule type" value="Genomic_DNA"/>
</dbReference>
<dbReference type="AlphaFoldDB" id="A0A6S6SDT6"/>
<dbReference type="Gene3D" id="3.20.20.70">
    <property type="entry name" value="Aldolase class I"/>
    <property type="match status" value="1"/>
</dbReference>
<sequence>MSLLDELLTFVNKKETLKKEHPLSYLLWEPSLHCNLECIHCSNSCTLTKGLASTELSTEEIKHELLDTFIDSLILLGIRRVRYRQ</sequence>
<reference evidence="1" key="1">
    <citation type="submission" date="2020-01" db="EMBL/GenBank/DDBJ databases">
        <authorList>
            <person name="Meier V. D."/>
            <person name="Meier V D."/>
        </authorList>
    </citation>
    <scope>NUCLEOTIDE SEQUENCE</scope>
    <source>
        <strain evidence="1">HLG_WM_MAG_05</strain>
    </source>
</reference>
<evidence type="ECO:0000313" key="1">
    <source>
        <dbReference type="EMBL" id="CAA6802879.1"/>
    </source>
</evidence>
<proteinExistence type="predicted"/>
<accession>A0A6S6SDT6</accession>